<dbReference type="EMBL" id="CAFAAJ010000012">
    <property type="protein sequence ID" value="CAB4791306.1"/>
    <property type="molecule type" value="Genomic_DNA"/>
</dbReference>
<sequence>MWTASDLSRHRTAILAEAEQGAALVRSTAGQLLTFTAASRVTDLEHAPRIARMLGHAVTLLDKSPSASDVGELAFATGWDPTRRRRFVSDLRDVALHALALRDTAALDAFLEASTPRSSQGVIDPQRVSQILGAGSSRRRVRRSTVG</sequence>
<name>A0A6J7N962_9ZZZZ</name>
<proteinExistence type="predicted"/>
<gene>
    <name evidence="1" type="ORF">UFOPK3001_00289</name>
    <name evidence="2" type="ORF">UFOPK3954_01098</name>
</gene>
<reference evidence="2" key="1">
    <citation type="submission" date="2020-05" db="EMBL/GenBank/DDBJ databases">
        <authorList>
            <person name="Chiriac C."/>
            <person name="Salcher M."/>
            <person name="Ghai R."/>
            <person name="Kavagutti S V."/>
        </authorList>
    </citation>
    <scope>NUCLEOTIDE SEQUENCE</scope>
</reference>
<organism evidence="2">
    <name type="scientific">freshwater metagenome</name>
    <dbReference type="NCBI Taxonomy" id="449393"/>
    <lineage>
        <taxon>unclassified sequences</taxon>
        <taxon>metagenomes</taxon>
        <taxon>ecological metagenomes</taxon>
    </lineage>
</organism>
<accession>A0A6J7N962</accession>
<protein>
    <submittedName>
        <fullName evidence="2">Unannotated protein</fullName>
    </submittedName>
</protein>
<dbReference type="EMBL" id="CAFBON010000101">
    <property type="protein sequence ID" value="CAB4989960.1"/>
    <property type="molecule type" value="Genomic_DNA"/>
</dbReference>
<evidence type="ECO:0000313" key="2">
    <source>
        <dbReference type="EMBL" id="CAB4989960.1"/>
    </source>
</evidence>
<evidence type="ECO:0000313" key="1">
    <source>
        <dbReference type="EMBL" id="CAB4791306.1"/>
    </source>
</evidence>
<dbReference type="AlphaFoldDB" id="A0A6J7N962"/>